<dbReference type="Pfam" id="PF00581">
    <property type="entry name" value="Rhodanese"/>
    <property type="match status" value="3"/>
</dbReference>
<dbReference type="InterPro" id="IPR050229">
    <property type="entry name" value="GlpE_sulfurtransferase"/>
</dbReference>
<dbReference type="CDD" id="cd00158">
    <property type="entry name" value="RHOD"/>
    <property type="match status" value="3"/>
</dbReference>
<dbReference type="PANTHER" id="PTHR43031">
    <property type="entry name" value="FAD-DEPENDENT OXIDOREDUCTASE"/>
    <property type="match status" value="1"/>
</dbReference>
<feature type="domain" description="Rhodanese" evidence="2">
    <location>
        <begin position="296"/>
        <end position="375"/>
    </location>
</feature>
<reference evidence="3 4" key="1">
    <citation type="submission" date="2017-10" db="EMBL/GenBank/DDBJ databases">
        <title>Genomics of the genus Arcobacter.</title>
        <authorList>
            <person name="Perez-Cataluna A."/>
            <person name="Figueras M.J."/>
        </authorList>
    </citation>
    <scope>NUCLEOTIDE SEQUENCE [LARGE SCALE GENOMIC DNA]</scope>
    <source>
        <strain evidence="3 4">CECT 8987</strain>
    </source>
</reference>
<sequence length="396" mass="43907">MKKLIFILLTIVSVCAFTANANAVKSFNTHASQKVKELVKKYDLTVVDFDYVQKAVSKGTRASAKAIIIDARPEKKYEMGHIPSAISLPDTKFDTMYEAAMKGIDTSKELIIYCGGYECVKSPKLAKMLMDKGYTNIKIYPAGMPQWSKKSYSEIEISVAAALHEKQSALFIDARPYSKFVQSTIIGALSVPDTKFKEFTGYMPASMTTTIVTFCGGYECAKSHNIANYLIMMGYKNVKVLASGFPSWKKAQLPTTATGMIKKKEVAVKAVETFLKKGEDTGTVDGKWFVENYKSFPKTVTLVDVKGVDEFNNGHIKGAININAEKMTPEELLAALPKEGEIVFYCGTGTRAMEAWGMLAEDLKYKDIHRVFYLDAMIKCDDKNNCSIEPNEPLGI</sequence>
<dbReference type="RefSeq" id="WP_128994675.1">
    <property type="nucleotide sequence ID" value="NZ_PDKN01000001.1"/>
</dbReference>
<dbReference type="InterPro" id="IPR001763">
    <property type="entry name" value="Rhodanese-like_dom"/>
</dbReference>
<feature type="signal peptide" evidence="1">
    <location>
        <begin position="1"/>
        <end position="21"/>
    </location>
</feature>
<feature type="chain" id="PRO_5020255358" evidence="1">
    <location>
        <begin position="22"/>
        <end position="396"/>
    </location>
</feature>
<keyword evidence="3" id="KW-0808">Transferase</keyword>
<organism evidence="3 4">
    <name type="scientific">Candidatus Marinarcus aquaticus</name>
    <dbReference type="NCBI Taxonomy" id="2044504"/>
    <lineage>
        <taxon>Bacteria</taxon>
        <taxon>Pseudomonadati</taxon>
        <taxon>Campylobacterota</taxon>
        <taxon>Epsilonproteobacteria</taxon>
        <taxon>Campylobacterales</taxon>
        <taxon>Arcobacteraceae</taxon>
        <taxon>Candidatus Marinarcus</taxon>
    </lineage>
</organism>
<dbReference type="InterPro" id="IPR036873">
    <property type="entry name" value="Rhodanese-like_dom_sf"/>
</dbReference>
<proteinExistence type="predicted"/>
<dbReference type="OrthoDB" id="9789585at2"/>
<evidence type="ECO:0000259" key="2">
    <source>
        <dbReference type="PROSITE" id="PS50206"/>
    </source>
</evidence>
<protein>
    <submittedName>
        <fullName evidence="3">Sulfurtransferase</fullName>
    </submittedName>
</protein>
<dbReference type="AlphaFoldDB" id="A0A4Q0XSP9"/>
<feature type="domain" description="Rhodanese" evidence="2">
    <location>
        <begin position="165"/>
        <end position="257"/>
    </location>
</feature>
<dbReference type="Gene3D" id="3.40.250.10">
    <property type="entry name" value="Rhodanese-like domain"/>
    <property type="match status" value="3"/>
</dbReference>
<dbReference type="SMART" id="SM00450">
    <property type="entry name" value="RHOD"/>
    <property type="match status" value="3"/>
</dbReference>
<dbReference type="PROSITE" id="PS50206">
    <property type="entry name" value="RHODANESE_3"/>
    <property type="match status" value="3"/>
</dbReference>
<gene>
    <name evidence="3" type="ORF">CRV04_00555</name>
</gene>
<name>A0A4Q0XSP9_9BACT</name>
<feature type="domain" description="Rhodanese" evidence="2">
    <location>
        <begin position="62"/>
        <end position="156"/>
    </location>
</feature>
<accession>A0A4Q0XSP9</accession>
<evidence type="ECO:0000313" key="4">
    <source>
        <dbReference type="Proteomes" id="UP000290657"/>
    </source>
</evidence>
<evidence type="ECO:0000313" key="3">
    <source>
        <dbReference type="EMBL" id="RXJ60540.1"/>
    </source>
</evidence>
<dbReference type="EMBL" id="PDKN01000001">
    <property type="protein sequence ID" value="RXJ60540.1"/>
    <property type="molecule type" value="Genomic_DNA"/>
</dbReference>
<keyword evidence="1" id="KW-0732">Signal</keyword>
<comment type="caution">
    <text evidence="3">The sequence shown here is derived from an EMBL/GenBank/DDBJ whole genome shotgun (WGS) entry which is preliminary data.</text>
</comment>
<dbReference type="PANTHER" id="PTHR43031:SF7">
    <property type="entry name" value="NITRIC OXIDE REDUCTASE FLRD-NAD(+) REDUCTASE"/>
    <property type="match status" value="1"/>
</dbReference>
<dbReference type="GO" id="GO:0016740">
    <property type="term" value="F:transferase activity"/>
    <property type="evidence" value="ECO:0007669"/>
    <property type="project" value="UniProtKB-KW"/>
</dbReference>
<evidence type="ECO:0000256" key="1">
    <source>
        <dbReference type="SAM" id="SignalP"/>
    </source>
</evidence>
<dbReference type="SUPFAM" id="SSF52821">
    <property type="entry name" value="Rhodanese/Cell cycle control phosphatase"/>
    <property type="match status" value="3"/>
</dbReference>
<keyword evidence="4" id="KW-1185">Reference proteome</keyword>
<dbReference type="Proteomes" id="UP000290657">
    <property type="component" value="Unassembled WGS sequence"/>
</dbReference>